<keyword evidence="5" id="KW-0408">Iron</keyword>
<reference evidence="8" key="1">
    <citation type="submission" date="2020-11" db="EMBL/GenBank/DDBJ databases">
        <authorList>
            <person name="Tran Van P."/>
        </authorList>
    </citation>
    <scope>NUCLEOTIDE SEQUENCE</scope>
</reference>
<keyword evidence="4" id="KW-0560">Oxidoreductase</keyword>
<dbReference type="EMBL" id="OE003162">
    <property type="protein sequence ID" value="CAD7459816.1"/>
    <property type="molecule type" value="Genomic_DNA"/>
</dbReference>
<dbReference type="InterPro" id="IPR019774">
    <property type="entry name" value="Aromatic-AA_hydroxylase_C"/>
</dbReference>
<gene>
    <name evidence="8" type="ORF">TTEB3V08_LOCUS7763</name>
</gene>
<evidence type="ECO:0000256" key="5">
    <source>
        <dbReference type="ARBA" id="ARBA00023004"/>
    </source>
</evidence>
<proteinExistence type="inferred from homology"/>
<dbReference type="AlphaFoldDB" id="A0A7R9IK19"/>
<protein>
    <recommendedName>
        <fullName evidence="7">Biopterin-dependent aromatic amino acid hydroxylase family profile domain-containing protein</fullName>
    </recommendedName>
</protein>
<dbReference type="GO" id="GO:0043005">
    <property type="term" value="C:neuron projection"/>
    <property type="evidence" value="ECO:0007669"/>
    <property type="project" value="TreeGrafter"/>
</dbReference>
<dbReference type="InterPro" id="IPR001273">
    <property type="entry name" value="ArAA_hydroxylase"/>
</dbReference>
<dbReference type="InterPro" id="IPR036951">
    <property type="entry name" value="ArAA_hydroxylase_sf"/>
</dbReference>
<dbReference type="Pfam" id="PF00351">
    <property type="entry name" value="Biopterin_H"/>
    <property type="match status" value="1"/>
</dbReference>
<dbReference type="GO" id="GO:0005506">
    <property type="term" value="F:iron ion binding"/>
    <property type="evidence" value="ECO:0007669"/>
    <property type="project" value="InterPro"/>
</dbReference>
<evidence type="ECO:0000256" key="1">
    <source>
        <dbReference type="ARBA" id="ARBA00001954"/>
    </source>
</evidence>
<comment type="similarity">
    <text evidence="2">Belongs to the biopterin-dependent aromatic amino acid hydroxylase family.</text>
</comment>
<keyword evidence="3" id="KW-0479">Metal-binding</keyword>
<dbReference type="PANTHER" id="PTHR11473:SF16">
    <property type="entry name" value="TRYPTOPHAN 5-HYDROXYLASE 2"/>
    <property type="match status" value="1"/>
</dbReference>
<dbReference type="PANTHER" id="PTHR11473">
    <property type="entry name" value="AROMATIC AMINO ACID HYDROXYLASE"/>
    <property type="match status" value="1"/>
</dbReference>
<name>A0A7R9IK19_9NEOP</name>
<dbReference type="GO" id="GO:0009072">
    <property type="term" value="P:aromatic amino acid metabolic process"/>
    <property type="evidence" value="ECO:0007669"/>
    <property type="project" value="InterPro"/>
</dbReference>
<dbReference type="SUPFAM" id="SSF56534">
    <property type="entry name" value="Aromatic aminoacid monoxygenases, catalytic and oligomerization domains"/>
    <property type="match status" value="1"/>
</dbReference>
<dbReference type="InterPro" id="IPR036329">
    <property type="entry name" value="Aro-AA_hydroxylase_C_sf"/>
</dbReference>
<keyword evidence="6" id="KW-0503">Monooxygenase</keyword>
<evidence type="ECO:0000256" key="2">
    <source>
        <dbReference type="ARBA" id="ARBA00009712"/>
    </source>
</evidence>
<evidence type="ECO:0000256" key="4">
    <source>
        <dbReference type="ARBA" id="ARBA00023002"/>
    </source>
</evidence>
<evidence type="ECO:0000313" key="8">
    <source>
        <dbReference type="EMBL" id="CAD7459816.1"/>
    </source>
</evidence>
<comment type="cofactor">
    <cofactor evidence="1">
        <name>Fe(2+)</name>
        <dbReference type="ChEBI" id="CHEBI:29033"/>
    </cofactor>
</comment>
<evidence type="ECO:0000256" key="6">
    <source>
        <dbReference type="ARBA" id="ARBA00023033"/>
    </source>
</evidence>
<dbReference type="GO" id="GO:0004510">
    <property type="term" value="F:tryptophan 5-monooxygenase activity"/>
    <property type="evidence" value="ECO:0007669"/>
    <property type="project" value="TreeGrafter"/>
</dbReference>
<accession>A0A7R9IK19</accession>
<evidence type="ECO:0000256" key="3">
    <source>
        <dbReference type="ARBA" id="ARBA00022723"/>
    </source>
</evidence>
<feature type="domain" description="Biopterin-dependent aromatic amino acid hydroxylase family profile" evidence="7">
    <location>
        <begin position="79"/>
        <end position="126"/>
    </location>
</feature>
<organism evidence="8">
    <name type="scientific">Timema tahoe</name>
    <dbReference type="NCBI Taxonomy" id="61484"/>
    <lineage>
        <taxon>Eukaryota</taxon>
        <taxon>Metazoa</taxon>
        <taxon>Ecdysozoa</taxon>
        <taxon>Arthropoda</taxon>
        <taxon>Hexapoda</taxon>
        <taxon>Insecta</taxon>
        <taxon>Pterygota</taxon>
        <taxon>Neoptera</taxon>
        <taxon>Polyneoptera</taxon>
        <taxon>Phasmatodea</taxon>
        <taxon>Timematodea</taxon>
        <taxon>Timematoidea</taxon>
        <taxon>Timematidae</taxon>
        <taxon>Timema</taxon>
    </lineage>
</organism>
<sequence length="161" mass="18343">MVESITLLFKRRKERISSDNRKPLKMDQDDGPDARQLQTVGQTIRLLAHQGLFVSLFNLGRDVYTPVLKVILARRYKGSFANRIQRPFGVRYNPYTQSVEVLSNAEKIVTLVSELRGDLCIVSNALRKIHAQDETVDVESITNLLHSGIQVQGDQHDQQEQ</sequence>
<dbReference type="Gene3D" id="1.10.800.10">
    <property type="entry name" value="Aromatic amino acid hydroxylase"/>
    <property type="match status" value="1"/>
</dbReference>
<evidence type="ECO:0000259" key="7">
    <source>
        <dbReference type="Pfam" id="PF00351"/>
    </source>
</evidence>